<evidence type="ECO:0000313" key="1">
    <source>
        <dbReference type="EnsemblPlants" id="MELO3C033191.2.1"/>
    </source>
</evidence>
<protein>
    <submittedName>
        <fullName evidence="1">Uncharacterized protein</fullName>
    </submittedName>
</protein>
<sequence>MKRQTIHQLVTINTMDAARSVVSTNDVILNRSCRDMGVRASYVRAAQHRWPIKPPISGCHEIWPHSQRFKSCVERYQSIKRISKVLLTTEF</sequence>
<organism evidence="1">
    <name type="scientific">Cucumis melo</name>
    <name type="common">Muskmelon</name>
    <dbReference type="NCBI Taxonomy" id="3656"/>
    <lineage>
        <taxon>Eukaryota</taxon>
        <taxon>Viridiplantae</taxon>
        <taxon>Streptophyta</taxon>
        <taxon>Embryophyta</taxon>
        <taxon>Tracheophyta</taxon>
        <taxon>Spermatophyta</taxon>
        <taxon>Magnoliopsida</taxon>
        <taxon>eudicotyledons</taxon>
        <taxon>Gunneridae</taxon>
        <taxon>Pentapetalae</taxon>
        <taxon>rosids</taxon>
        <taxon>fabids</taxon>
        <taxon>Cucurbitales</taxon>
        <taxon>Cucurbitaceae</taxon>
        <taxon>Benincaseae</taxon>
        <taxon>Cucumis</taxon>
    </lineage>
</organism>
<dbReference type="EnsemblPlants" id="MELO3C033191.2.1">
    <property type="protein sequence ID" value="MELO3C033191.2.1"/>
    <property type="gene ID" value="MELO3C033191.2"/>
</dbReference>
<accession>A0A9I9EFW9</accession>
<name>A0A9I9EFW9_CUCME</name>
<reference evidence="1" key="1">
    <citation type="submission" date="2023-03" db="UniProtKB">
        <authorList>
            <consortium name="EnsemblPlants"/>
        </authorList>
    </citation>
    <scope>IDENTIFICATION</scope>
</reference>
<proteinExistence type="predicted"/>
<dbReference type="AlphaFoldDB" id="A0A9I9EFW9"/>
<dbReference type="Gramene" id="MELO3C033191.2.1">
    <property type="protein sequence ID" value="MELO3C033191.2.1"/>
    <property type="gene ID" value="MELO3C033191.2"/>
</dbReference>